<comment type="catalytic activity">
    <reaction evidence="5">
        <text>DNA(n) + a 2'-deoxyribonucleoside 5'-triphosphate = DNA(n+1) + diphosphate</text>
        <dbReference type="Rhea" id="RHEA:22508"/>
        <dbReference type="Rhea" id="RHEA-COMP:17339"/>
        <dbReference type="Rhea" id="RHEA-COMP:17340"/>
        <dbReference type="ChEBI" id="CHEBI:33019"/>
        <dbReference type="ChEBI" id="CHEBI:61560"/>
        <dbReference type="ChEBI" id="CHEBI:173112"/>
        <dbReference type="EC" id="2.7.7.7"/>
    </reaction>
</comment>
<name>A0A212KCF3_9PROT</name>
<evidence type="ECO:0000256" key="4">
    <source>
        <dbReference type="ARBA" id="ARBA00025589"/>
    </source>
</evidence>
<evidence type="ECO:0000259" key="8">
    <source>
        <dbReference type="Pfam" id="PF20114"/>
    </source>
</evidence>
<dbReference type="Pfam" id="PF00817">
    <property type="entry name" value="IMS"/>
    <property type="match status" value="1"/>
</dbReference>
<dbReference type="InterPro" id="IPR001126">
    <property type="entry name" value="UmuC"/>
</dbReference>
<dbReference type="InterPro" id="IPR050356">
    <property type="entry name" value="SulA_CellDiv_inhibitor"/>
</dbReference>
<dbReference type="InterPro" id="IPR017961">
    <property type="entry name" value="DNA_pol_Y-fam_little_finger"/>
</dbReference>
<dbReference type="InterPro" id="IPR045443">
    <property type="entry name" value="DUF6504"/>
</dbReference>
<dbReference type="GO" id="GO:0006281">
    <property type="term" value="P:DNA repair"/>
    <property type="evidence" value="ECO:0007669"/>
    <property type="project" value="InterPro"/>
</dbReference>
<keyword evidence="3" id="KW-0227">DNA damage</keyword>
<dbReference type="InterPro" id="IPR043502">
    <property type="entry name" value="DNA/RNA_pol_sf"/>
</dbReference>
<organism evidence="9">
    <name type="scientific">uncultured Alphaproteobacteria bacterium</name>
    <dbReference type="NCBI Taxonomy" id="91750"/>
    <lineage>
        <taxon>Bacteria</taxon>
        <taxon>Pseudomonadati</taxon>
        <taxon>Pseudomonadota</taxon>
        <taxon>Alphaproteobacteria</taxon>
        <taxon>environmental samples</taxon>
    </lineage>
</organism>
<dbReference type="Pfam" id="PF20114">
    <property type="entry name" value="DUF6504"/>
    <property type="match status" value="1"/>
</dbReference>
<gene>
    <name evidence="9" type="primary">imuB</name>
    <name evidence="9" type="ORF">KL86APRO_12579</name>
</gene>
<dbReference type="PANTHER" id="PTHR35369">
    <property type="entry name" value="BLR3025 PROTEIN-RELATED"/>
    <property type="match status" value="1"/>
</dbReference>
<proteinExistence type="predicted"/>
<reference evidence="9" key="1">
    <citation type="submission" date="2016-04" db="EMBL/GenBank/DDBJ databases">
        <authorList>
            <person name="Evans L.H."/>
            <person name="Alamgir A."/>
            <person name="Owens N."/>
            <person name="Weber N.D."/>
            <person name="Virtaneva K."/>
            <person name="Barbian K."/>
            <person name="Babar A."/>
            <person name="Rosenke K."/>
        </authorList>
    </citation>
    <scope>NUCLEOTIDE SEQUENCE</scope>
    <source>
        <strain evidence="9">86</strain>
    </source>
</reference>
<protein>
    <recommendedName>
        <fullName evidence="2">DNA-directed DNA polymerase</fullName>
        <ecNumber evidence="2">2.7.7.7</ecNumber>
    </recommendedName>
</protein>
<evidence type="ECO:0000259" key="6">
    <source>
        <dbReference type="Pfam" id="PF00817"/>
    </source>
</evidence>
<comment type="subunit">
    <text evidence="1">Monomer.</text>
</comment>
<dbReference type="SUPFAM" id="SSF56672">
    <property type="entry name" value="DNA/RNA polymerases"/>
    <property type="match status" value="1"/>
</dbReference>
<dbReference type="CDD" id="cd03468">
    <property type="entry name" value="PolY_like"/>
    <property type="match status" value="1"/>
</dbReference>
<evidence type="ECO:0000259" key="7">
    <source>
        <dbReference type="Pfam" id="PF11799"/>
    </source>
</evidence>
<comment type="function">
    <text evidence="4">Poorly processive, error-prone DNA polymerase involved in untargeted mutagenesis. Copies undamaged DNA at stalled replication forks, which arise in vivo from mismatched or misaligned primer ends. These misaligned primers can be extended by PolIV. Exhibits no 3'-5' exonuclease (proofreading) activity. May be involved in translesional synthesis, in conjunction with the beta clamp from PolIII.</text>
</comment>
<accession>A0A212KCF3</accession>
<dbReference type="AlphaFoldDB" id="A0A212KCF3"/>
<evidence type="ECO:0000256" key="5">
    <source>
        <dbReference type="ARBA" id="ARBA00049244"/>
    </source>
</evidence>
<evidence type="ECO:0000256" key="1">
    <source>
        <dbReference type="ARBA" id="ARBA00011245"/>
    </source>
</evidence>
<feature type="domain" description="UmuC" evidence="6">
    <location>
        <begin position="18"/>
        <end position="149"/>
    </location>
</feature>
<dbReference type="EC" id="2.7.7.7" evidence="2"/>
<evidence type="ECO:0000256" key="3">
    <source>
        <dbReference type="ARBA" id="ARBA00022763"/>
    </source>
</evidence>
<dbReference type="GO" id="GO:0003684">
    <property type="term" value="F:damaged DNA binding"/>
    <property type="evidence" value="ECO:0007669"/>
    <property type="project" value="InterPro"/>
</dbReference>
<evidence type="ECO:0000313" key="9">
    <source>
        <dbReference type="EMBL" id="SBW09370.1"/>
    </source>
</evidence>
<dbReference type="EMBL" id="FLUO01000001">
    <property type="protein sequence ID" value="SBW09370.1"/>
    <property type="molecule type" value="Genomic_DNA"/>
</dbReference>
<dbReference type="PANTHER" id="PTHR35369:SF2">
    <property type="entry name" value="BLR3025 PROTEIN"/>
    <property type="match status" value="1"/>
</dbReference>
<dbReference type="Pfam" id="PF11799">
    <property type="entry name" value="IMS_C"/>
    <property type="match status" value="1"/>
</dbReference>
<feature type="domain" description="DNA polymerase Y-family little finger" evidence="7">
    <location>
        <begin position="239"/>
        <end position="344"/>
    </location>
</feature>
<evidence type="ECO:0000256" key="2">
    <source>
        <dbReference type="ARBA" id="ARBA00012417"/>
    </source>
</evidence>
<sequence>MARVVSLFLPTWATDRLRRAEPGLPPERPLILVGRDGRRRVVTAADRAAQALGIAPGMAASRAQALAAGLDIRAAAPAADRAALERLAVWALRYTPVAAADPPDGLVLDTTGADHLHGGEAALLADLLARCAAAGYAARAAIAPTWGLAHGLARHAARSPVIVPPEAAARVAARLPLAALRLPSATVAALGFATAGELAAQPRAPLALRFGPEVGLRLDQAFGDAPEPVVPARDPQRVEARRAFAEPIAAAETIARYLDRLAAQLCETLERRGLGARRVDLRADRVDRSAQVERVGLAAPMRDPARLGRLLRERIECLDPGFGIEILTLSATAAEPLTARQGSLGAPDRPEIAGLIDTLANRVGAVNLHRARPVASDVPERSVARADALAPATGETWSDPWPRPARLFARPEPIEAMALLPDHPPVAFTWRGRRRRVAKGDGPERVFGEWWAADAEWIAVRDYFRVEDEGGERFWIFRAGDGETPATGSHRWFLHGIFG</sequence>
<feature type="domain" description="DUF6504" evidence="8">
    <location>
        <begin position="422"/>
        <end position="496"/>
    </location>
</feature>